<evidence type="ECO:0000259" key="3">
    <source>
        <dbReference type="Pfam" id="PF05239"/>
    </source>
</evidence>
<gene>
    <name evidence="4" type="ORF">D1224_10055</name>
</gene>
<keyword evidence="5" id="KW-1185">Reference proteome</keyword>
<dbReference type="AlphaFoldDB" id="A0A399R540"/>
<dbReference type="RefSeq" id="WP_119379738.1">
    <property type="nucleotide sequence ID" value="NZ_QWGB01000005.1"/>
</dbReference>
<evidence type="ECO:0000256" key="2">
    <source>
        <dbReference type="SAM" id="SignalP"/>
    </source>
</evidence>
<dbReference type="SUPFAM" id="SSF50346">
    <property type="entry name" value="PRC-barrel domain"/>
    <property type="match status" value="1"/>
</dbReference>
<evidence type="ECO:0000313" key="4">
    <source>
        <dbReference type="EMBL" id="RIJ24549.1"/>
    </source>
</evidence>
<comment type="caution">
    <text evidence="4">The sequence shown here is derived from an EMBL/GenBank/DDBJ whole genome shotgun (WGS) entry which is preliminary data.</text>
</comment>
<reference evidence="4 5" key="1">
    <citation type="submission" date="2018-08" db="EMBL/GenBank/DDBJ databases">
        <title>Henriciella mobilis sp. nov., isolated from seawater.</title>
        <authorList>
            <person name="Cheng H."/>
            <person name="Wu Y.-H."/>
            <person name="Xu X.-W."/>
            <person name="Guo L.-L."/>
        </authorList>
    </citation>
    <scope>NUCLEOTIDE SEQUENCE [LARGE SCALE GENOMIC DNA]</scope>
    <source>
        <strain evidence="4 5">CCUG66934</strain>
    </source>
</reference>
<feature type="domain" description="PRC-barrel" evidence="3">
    <location>
        <begin position="69"/>
        <end position="115"/>
    </location>
</feature>
<keyword evidence="2" id="KW-0732">Signal</keyword>
<feature type="chain" id="PRO_5017476133" evidence="2">
    <location>
        <begin position="20"/>
        <end position="276"/>
    </location>
</feature>
<feature type="signal peptide" evidence="2">
    <location>
        <begin position="1"/>
        <end position="19"/>
    </location>
</feature>
<dbReference type="OrthoDB" id="8481750at2"/>
<dbReference type="Pfam" id="PF05239">
    <property type="entry name" value="PRC"/>
    <property type="match status" value="1"/>
</dbReference>
<dbReference type="Gene3D" id="2.30.30.240">
    <property type="entry name" value="PRC-barrel domain"/>
    <property type="match status" value="1"/>
</dbReference>
<protein>
    <submittedName>
        <fullName evidence="4">PRC-barrel domain containing protein</fullName>
    </submittedName>
</protein>
<dbReference type="PROSITE" id="PS51257">
    <property type="entry name" value="PROKAR_LIPOPROTEIN"/>
    <property type="match status" value="1"/>
</dbReference>
<sequence>MKKLMITAAASGLMFGAAACSNETEMNEAAYDTDTAEMAQTDETDGEYAEADTEAPDYETVYLVAGNLSAGEIVGAKVIGADGEDIATVDDLLIGENGQIETVVFRSGDFIDLAGMKGSLPYSDLDVAMVEDGEPAFTISMTEENIQNVAEFDQEGLNDYRLVSEMIGTTADFTNSDDSARINDVIVSEDGEALYAIIGDPILGEDRQIGFDMIMVEQDADNNDTIMINASSEDLEMMPVFRYEQDEISMDTERESSTEWDNSSDDDTYGAMNDNG</sequence>
<feature type="region of interest" description="Disordered" evidence="1">
    <location>
        <begin position="245"/>
        <end position="276"/>
    </location>
</feature>
<dbReference type="Proteomes" id="UP000265431">
    <property type="component" value="Unassembled WGS sequence"/>
</dbReference>
<dbReference type="InterPro" id="IPR011033">
    <property type="entry name" value="PRC_barrel-like_sf"/>
</dbReference>
<dbReference type="InterPro" id="IPR027275">
    <property type="entry name" value="PRC-brl_dom"/>
</dbReference>
<organism evidence="4 5">
    <name type="scientific">Henriciella barbarensis</name>
    <dbReference type="NCBI Taxonomy" id="86342"/>
    <lineage>
        <taxon>Bacteria</taxon>
        <taxon>Pseudomonadati</taxon>
        <taxon>Pseudomonadota</taxon>
        <taxon>Alphaproteobacteria</taxon>
        <taxon>Hyphomonadales</taxon>
        <taxon>Hyphomonadaceae</taxon>
        <taxon>Henriciella</taxon>
    </lineage>
</organism>
<name>A0A399R540_9PROT</name>
<dbReference type="EMBL" id="QWGB01000005">
    <property type="protein sequence ID" value="RIJ24549.1"/>
    <property type="molecule type" value="Genomic_DNA"/>
</dbReference>
<proteinExistence type="predicted"/>
<evidence type="ECO:0000313" key="5">
    <source>
        <dbReference type="Proteomes" id="UP000265431"/>
    </source>
</evidence>
<evidence type="ECO:0000256" key="1">
    <source>
        <dbReference type="SAM" id="MobiDB-lite"/>
    </source>
</evidence>
<accession>A0A399R540</accession>